<dbReference type="GO" id="GO:0016887">
    <property type="term" value="F:ATP hydrolysis activity"/>
    <property type="evidence" value="ECO:0007669"/>
    <property type="project" value="InterPro"/>
</dbReference>
<keyword evidence="7" id="KW-0472">Membrane</keyword>
<dbReference type="AlphaFoldDB" id="A0A265N6R9"/>
<comment type="caution">
    <text evidence="9">The sequence shown here is derived from an EMBL/GenBank/DDBJ whole genome shotgun (WGS) entry which is preliminary data.</text>
</comment>
<comment type="subcellular location">
    <subcellularLocation>
        <location evidence="1">Cell membrane</location>
        <topology evidence="1">Peripheral membrane protein</topology>
    </subcellularLocation>
</comment>
<evidence type="ECO:0000256" key="4">
    <source>
        <dbReference type="ARBA" id="ARBA00022475"/>
    </source>
</evidence>
<dbReference type="InterPro" id="IPR027417">
    <property type="entry name" value="P-loop_NTPase"/>
</dbReference>
<dbReference type="InterPro" id="IPR050388">
    <property type="entry name" value="ABC_Ni/Peptide_Import"/>
</dbReference>
<proteinExistence type="inferred from homology"/>
<dbReference type="GO" id="GO:0005886">
    <property type="term" value="C:plasma membrane"/>
    <property type="evidence" value="ECO:0007669"/>
    <property type="project" value="UniProtKB-SubCell"/>
</dbReference>
<evidence type="ECO:0000256" key="7">
    <source>
        <dbReference type="ARBA" id="ARBA00023136"/>
    </source>
</evidence>
<dbReference type="PANTHER" id="PTHR43297">
    <property type="entry name" value="OLIGOPEPTIDE TRANSPORT ATP-BINDING PROTEIN APPD"/>
    <property type="match status" value="1"/>
</dbReference>
<dbReference type="Gene3D" id="3.40.50.300">
    <property type="entry name" value="P-loop containing nucleotide triphosphate hydrolases"/>
    <property type="match status" value="1"/>
</dbReference>
<evidence type="ECO:0000256" key="5">
    <source>
        <dbReference type="ARBA" id="ARBA00022741"/>
    </source>
</evidence>
<dbReference type="Proteomes" id="UP000216498">
    <property type="component" value="Unassembled WGS sequence"/>
</dbReference>
<feature type="domain" description="ABC transporter" evidence="8">
    <location>
        <begin position="5"/>
        <end position="256"/>
    </location>
</feature>
<keyword evidence="5" id="KW-0547">Nucleotide-binding</keyword>
<keyword evidence="3" id="KW-0813">Transport</keyword>
<keyword evidence="10" id="KW-1185">Reference proteome</keyword>
<dbReference type="PROSITE" id="PS50893">
    <property type="entry name" value="ABC_TRANSPORTER_2"/>
    <property type="match status" value="1"/>
</dbReference>
<dbReference type="RefSeq" id="WP_094887258.1">
    <property type="nucleotide sequence ID" value="NZ_NPMS01000013.1"/>
</dbReference>
<dbReference type="GO" id="GO:0005524">
    <property type="term" value="F:ATP binding"/>
    <property type="evidence" value="ECO:0007669"/>
    <property type="project" value="UniProtKB-KW"/>
</dbReference>
<comment type="similarity">
    <text evidence="2">Belongs to the ABC transporter superfamily.</text>
</comment>
<dbReference type="PANTHER" id="PTHR43297:SF2">
    <property type="entry name" value="DIPEPTIDE TRANSPORT ATP-BINDING PROTEIN DPPD"/>
    <property type="match status" value="1"/>
</dbReference>
<name>A0A265N6R9_9BACI</name>
<protein>
    <submittedName>
        <fullName evidence="9">Peptide ABC transporter ATP-binding protein</fullName>
    </submittedName>
</protein>
<dbReference type="GO" id="GO:0015833">
    <property type="term" value="P:peptide transport"/>
    <property type="evidence" value="ECO:0007669"/>
    <property type="project" value="InterPro"/>
</dbReference>
<dbReference type="OrthoDB" id="9802264at2"/>
<evidence type="ECO:0000313" key="9">
    <source>
        <dbReference type="EMBL" id="OZU87174.1"/>
    </source>
</evidence>
<dbReference type="InterPro" id="IPR003593">
    <property type="entry name" value="AAA+_ATPase"/>
</dbReference>
<dbReference type="InterPro" id="IPR003439">
    <property type="entry name" value="ABC_transporter-like_ATP-bd"/>
</dbReference>
<dbReference type="InterPro" id="IPR013563">
    <property type="entry name" value="Oligopep_ABC_C"/>
</dbReference>
<keyword evidence="4" id="KW-1003">Cell membrane</keyword>
<dbReference type="EMBL" id="NPMS01000013">
    <property type="protein sequence ID" value="OZU87174.1"/>
    <property type="molecule type" value="Genomic_DNA"/>
</dbReference>
<dbReference type="InterPro" id="IPR017871">
    <property type="entry name" value="ABC_transporter-like_CS"/>
</dbReference>
<evidence type="ECO:0000259" key="8">
    <source>
        <dbReference type="PROSITE" id="PS50893"/>
    </source>
</evidence>
<dbReference type="Pfam" id="PF08352">
    <property type="entry name" value="oligo_HPY"/>
    <property type="match status" value="1"/>
</dbReference>
<evidence type="ECO:0000256" key="6">
    <source>
        <dbReference type="ARBA" id="ARBA00022840"/>
    </source>
</evidence>
<evidence type="ECO:0000313" key="10">
    <source>
        <dbReference type="Proteomes" id="UP000216498"/>
    </source>
</evidence>
<evidence type="ECO:0000256" key="2">
    <source>
        <dbReference type="ARBA" id="ARBA00005417"/>
    </source>
</evidence>
<reference evidence="9 10" key="1">
    <citation type="submission" date="2017-08" db="EMBL/GenBank/DDBJ databases">
        <title>Virgibacillus indicus sp. nov. and Virgibacillus profoundi sp. nov, two moderately halophilic bacteria isolated from marine sediment by using the Microfluidic Streak Plate.</title>
        <authorList>
            <person name="Xu B."/>
            <person name="Hu B."/>
            <person name="Wang J."/>
            <person name="Zhu Y."/>
            <person name="Huang L."/>
            <person name="Du W."/>
            <person name="Huang Y."/>
        </authorList>
    </citation>
    <scope>NUCLEOTIDE SEQUENCE [LARGE SCALE GENOMIC DNA]</scope>
    <source>
        <strain evidence="9 10">IO3-P2-C2</strain>
    </source>
</reference>
<gene>
    <name evidence="9" type="ORF">CIL03_17940</name>
</gene>
<dbReference type="FunFam" id="3.40.50.300:FF:000016">
    <property type="entry name" value="Oligopeptide ABC transporter ATP-binding component"/>
    <property type="match status" value="1"/>
</dbReference>
<accession>A0A265N6R9</accession>
<dbReference type="PROSITE" id="PS00211">
    <property type="entry name" value="ABC_TRANSPORTER_1"/>
    <property type="match status" value="1"/>
</dbReference>
<keyword evidence="6 9" id="KW-0067">ATP-binding</keyword>
<sequence length="335" mass="37398">MEQLLKVSNLQTGFKNDREIQKVLHGIDLEVNKGEIVGLVGESGSGKSVTSLSIMQLLHGTPGKVLAGEINYKGVDLLSLKESEMRKYRGKELSMIFQEPMTSLNPVVKIGKQLTEIIMLHLKYSKKKAQGHAISMLESVGIPRAKDIMESYPHELSGGMLQRVMIAMQISCYPSLLIADEPTTALDVTIQAQILNLLKEIQETSNMGVLFITHDLGVVSEICDRVIVMYAGRIVEELSVDRLFEDASHPYTKGLIKSIPIIGQNKKKLFSIPGTVPSPRNMPKGCKFAPRCEFAMDICWQKEPALLDSNYGKSRCWLEAEDKEEAYDSKYSYRS</sequence>
<dbReference type="NCBIfam" id="TIGR01727">
    <property type="entry name" value="oligo_HPY"/>
    <property type="match status" value="1"/>
</dbReference>
<dbReference type="CDD" id="cd03257">
    <property type="entry name" value="ABC_NikE_OppD_transporters"/>
    <property type="match status" value="1"/>
</dbReference>
<dbReference type="SMART" id="SM00382">
    <property type="entry name" value="AAA"/>
    <property type="match status" value="1"/>
</dbReference>
<organism evidence="9 10">
    <name type="scientific">Virgibacillus indicus</name>
    <dbReference type="NCBI Taxonomy" id="2024554"/>
    <lineage>
        <taxon>Bacteria</taxon>
        <taxon>Bacillati</taxon>
        <taxon>Bacillota</taxon>
        <taxon>Bacilli</taxon>
        <taxon>Bacillales</taxon>
        <taxon>Bacillaceae</taxon>
        <taxon>Virgibacillus</taxon>
    </lineage>
</organism>
<dbReference type="Pfam" id="PF00005">
    <property type="entry name" value="ABC_tran"/>
    <property type="match status" value="1"/>
</dbReference>
<dbReference type="SUPFAM" id="SSF52540">
    <property type="entry name" value="P-loop containing nucleoside triphosphate hydrolases"/>
    <property type="match status" value="1"/>
</dbReference>
<evidence type="ECO:0000256" key="1">
    <source>
        <dbReference type="ARBA" id="ARBA00004202"/>
    </source>
</evidence>
<evidence type="ECO:0000256" key="3">
    <source>
        <dbReference type="ARBA" id="ARBA00022448"/>
    </source>
</evidence>